<dbReference type="RefSeq" id="WP_209144883.1">
    <property type="nucleotide sequence ID" value="NZ_JAGHKO010000024.1"/>
</dbReference>
<protein>
    <recommendedName>
        <fullName evidence="5">Outer membrane lipoprotein-sorting protein</fullName>
    </recommendedName>
</protein>
<feature type="compositionally biased region" description="Basic and acidic residues" evidence="1">
    <location>
        <begin position="312"/>
        <end position="326"/>
    </location>
</feature>
<keyword evidence="4" id="KW-1185">Reference proteome</keyword>
<evidence type="ECO:0000313" key="3">
    <source>
        <dbReference type="EMBL" id="MBO9205374.1"/>
    </source>
</evidence>
<feature type="region of interest" description="Disordered" evidence="1">
    <location>
        <begin position="301"/>
        <end position="346"/>
    </location>
</feature>
<accession>A0ABS3Z5E6</accession>
<organism evidence="3 4">
    <name type="scientific">Niastella soli</name>
    <dbReference type="NCBI Taxonomy" id="2821487"/>
    <lineage>
        <taxon>Bacteria</taxon>
        <taxon>Pseudomonadati</taxon>
        <taxon>Bacteroidota</taxon>
        <taxon>Chitinophagia</taxon>
        <taxon>Chitinophagales</taxon>
        <taxon>Chitinophagaceae</taxon>
        <taxon>Niastella</taxon>
    </lineage>
</organism>
<feature type="chain" id="PRO_5045402743" description="Outer membrane lipoprotein-sorting protein" evidence="2">
    <location>
        <begin position="28"/>
        <end position="346"/>
    </location>
</feature>
<feature type="signal peptide" evidence="2">
    <location>
        <begin position="1"/>
        <end position="27"/>
    </location>
</feature>
<keyword evidence="2" id="KW-0732">Signal</keyword>
<name>A0ABS3Z5E6_9BACT</name>
<dbReference type="EMBL" id="JAGHKO010000024">
    <property type="protein sequence ID" value="MBO9205374.1"/>
    <property type="molecule type" value="Genomic_DNA"/>
</dbReference>
<reference evidence="3 4" key="1">
    <citation type="submission" date="2021-03" db="EMBL/GenBank/DDBJ databases">
        <title>Assistant Professor.</title>
        <authorList>
            <person name="Huq M.A."/>
        </authorList>
    </citation>
    <scope>NUCLEOTIDE SEQUENCE [LARGE SCALE GENOMIC DNA]</scope>
    <source>
        <strain evidence="3 4">MAH-29</strain>
    </source>
</reference>
<evidence type="ECO:0000313" key="4">
    <source>
        <dbReference type="Proteomes" id="UP000677244"/>
    </source>
</evidence>
<comment type="caution">
    <text evidence="3">The sequence shown here is derived from an EMBL/GenBank/DDBJ whole genome shotgun (WGS) entry which is preliminary data.</text>
</comment>
<evidence type="ECO:0000256" key="1">
    <source>
        <dbReference type="SAM" id="MobiDB-lite"/>
    </source>
</evidence>
<sequence>MNNRYSKYFISCWLLAICLMGILPAFAQKIATTDNKELLKKEDSLQKLSSNMVFSEQAADRFRSDSVFTRTFVRALKIKNSFYFPFDSLNISKLYSPDSSFRIFTWQLKKDEYVYLQKGAIQMNMPDGSLKLFPLFDYSMFTAKPLDSVRTRNNWIGAIYYKIIPKEYNGIKYYTLLGFDDFSVNSNRKWMEVMHFSERGEPIFGGSVVSFKEDSVKKPIQNRFNIEYKKEAKTFFNYDPEKDIIVFDHLISESNEPERKSTYIPDGDFEAFKWEKGQWVHIERLDFAFKLKDGDFPRQSAILDDAGNANEQRLEEASRRNMDREAGGTVSPATPPKKATTPKKKG</sequence>
<proteinExistence type="predicted"/>
<dbReference type="Proteomes" id="UP000677244">
    <property type="component" value="Unassembled WGS sequence"/>
</dbReference>
<evidence type="ECO:0008006" key="5">
    <source>
        <dbReference type="Google" id="ProtNLM"/>
    </source>
</evidence>
<evidence type="ECO:0000256" key="2">
    <source>
        <dbReference type="SAM" id="SignalP"/>
    </source>
</evidence>
<gene>
    <name evidence="3" type="ORF">J7I42_34110</name>
</gene>